<dbReference type="AlphaFoldDB" id="A0A2K1R0C2"/>
<organism evidence="3 4">
    <name type="scientific">Sphaceloma murrayae</name>
    <dbReference type="NCBI Taxonomy" id="2082308"/>
    <lineage>
        <taxon>Eukaryota</taxon>
        <taxon>Fungi</taxon>
        <taxon>Dikarya</taxon>
        <taxon>Ascomycota</taxon>
        <taxon>Pezizomycotina</taxon>
        <taxon>Dothideomycetes</taxon>
        <taxon>Dothideomycetidae</taxon>
        <taxon>Myriangiales</taxon>
        <taxon>Elsinoaceae</taxon>
        <taxon>Sphaceloma</taxon>
    </lineage>
</organism>
<dbReference type="EMBL" id="NKHZ01000017">
    <property type="protein sequence ID" value="PNS20755.1"/>
    <property type="molecule type" value="Genomic_DNA"/>
</dbReference>
<evidence type="ECO:0000256" key="2">
    <source>
        <dbReference type="SAM" id="MobiDB-lite"/>
    </source>
</evidence>
<feature type="coiled-coil region" evidence="1">
    <location>
        <begin position="251"/>
        <end position="283"/>
    </location>
</feature>
<comment type="caution">
    <text evidence="3">The sequence shown here is derived from an EMBL/GenBank/DDBJ whole genome shotgun (WGS) entry which is preliminary data.</text>
</comment>
<dbReference type="Proteomes" id="UP000243797">
    <property type="component" value="Unassembled WGS sequence"/>
</dbReference>
<dbReference type="InParanoid" id="A0A2K1R0C2"/>
<feature type="region of interest" description="Disordered" evidence="2">
    <location>
        <begin position="1"/>
        <end position="48"/>
    </location>
</feature>
<sequence length="310" mass="35321">MASKDPQDGSMGSYNRHKTSREATERPHKRRRTETDNSGHGRNLPFGAGTISKHDLKNYMGLFGLYLDLQKQIYIEDLDEQELKGRWKSFLGKWNRGELSEGYYDPATKAKADTSRSSEGRVTSVEKAVVTTSPDAENSESDGGGDYGPALPQGSTQGAAIANRQDLQYRDELVEEAKRTGRESIRHERKMERKLQKDRMDEVAPRAEPGTKDRLLEKKREKLEANRSFRESKDGGVEEVGDKDLLGDEGAEAYKAQLKEHERRKTEREVRKEEVLRARAAEREERLAAHRAKENKTLDMLKEIAKQRFG</sequence>
<gene>
    <name evidence="3" type="ORF">CAC42_2686</name>
</gene>
<evidence type="ECO:0000313" key="4">
    <source>
        <dbReference type="Proteomes" id="UP000243797"/>
    </source>
</evidence>
<keyword evidence="1" id="KW-0175">Coiled coil</keyword>
<feature type="region of interest" description="Disordered" evidence="2">
    <location>
        <begin position="178"/>
        <end position="249"/>
    </location>
</feature>
<accession>A0A2K1R0C2</accession>
<dbReference type="OrthoDB" id="2139939at2759"/>
<proteinExistence type="predicted"/>
<protein>
    <submittedName>
        <fullName evidence="3">Uncharacterized protein</fullName>
    </submittedName>
</protein>
<dbReference type="PANTHER" id="PTHR34117">
    <property type="entry name" value="STYLE CELL-CYCLE INHIBITOR 1"/>
    <property type="match status" value="1"/>
</dbReference>
<feature type="compositionally biased region" description="Basic and acidic residues" evidence="2">
    <location>
        <begin position="178"/>
        <end position="246"/>
    </location>
</feature>
<keyword evidence="4" id="KW-1185">Reference proteome</keyword>
<evidence type="ECO:0000256" key="1">
    <source>
        <dbReference type="SAM" id="Coils"/>
    </source>
</evidence>
<feature type="region of interest" description="Disordered" evidence="2">
    <location>
        <begin position="107"/>
        <end position="156"/>
    </location>
</feature>
<feature type="compositionally biased region" description="Basic and acidic residues" evidence="2">
    <location>
        <begin position="108"/>
        <end position="119"/>
    </location>
</feature>
<reference evidence="3 4" key="1">
    <citation type="submission" date="2017-06" db="EMBL/GenBank/DDBJ databases">
        <title>Draft genome sequence of a variant of Elsinoe murrayae.</title>
        <authorList>
            <person name="Cheng Q."/>
        </authorList>
    </citation>
    <scope>NUCLEOTIDE SEQUENCE [LARGE SCALE GENOMIC DNA]</scope>
    <source>
        <strain evidence="3 4">CQ-2017a</strain>
    </source>
</reference>
<dbReference type="InterPro" id="IPR044688">
    <property type="entry name" value="SCI-1-like"/>
</dbReference>
<dbReference type="PANTHER" id="PTHR34117:SF1">
    <property type="entry name" value="STYLE CELL-CYCLE INHIBITOR 1"/>
    <property type="match status" value="1"/>
</dbReference>
<name>A0A2K1R0C2_9PEZI</name>
<evidence type="ECO:0000313" key="3">
    <source>
        <dbReference type="EMBL" id="PNS20755.1"/>
    </source>
</evidence>